<gene>
    <name evidence="1" type="ORF">PMAYCL1PPCAC_12842</name>
</gene>
<feature type="non-terminal residue" evidence="1">
    <location>
        <position position="1"/>
    </location>
</feature>
<dbReference type="AlphaFoldDB" id="A0AAN5CG02"/>
<evidence type="ECO:0000313" key="2">
    <source>
        <dbReference type="Proteomes" id="UP001328107"/>
    </source>
</evidence>
<dbReference type="EMBL" id="BTRK01000003">
    <property type="protein sequence ID" value="GMR42647.1"/>
    <property type="molecule type" value="Genomic_DNA"/>
</dbReference>
<protein>
    <submittedName>
        <fullName evidence="1">Uncharacterized protein</fullName>
    </submittedName>
</protein>
<sequence>VKAIEFIKEVSIATKRMTVKATNMVKVEKMNKGKKEEPALISAMYLEYIGDIRTPKTPVAEQVCKVQGEVFKLDKMALEGRWFFGRCSPLECTIWLCNRFYLSAGSFL</sequence>
<organism evidence="1 2">
    <name type="scientific">Pristionchus mayeri</name>
    <dbReference type="NCBI Taxonomy" id="1317129"/>
    <lineage>
        <taxon>Eukaryota</taxon>
        <taxon>Metazoa</taxon>
        <taxon>Ecdysozoa</taxon>
        <taxon>Nematoda</taxon>
        <taxon>Chromadorea</taxon>
        <taxon>Rhabditida</taxon>
        <taxon>Rhabditina</taxon>
        <taxon>Diplogasteromorpha</taxon>
        <taxon>Diplogasteroidea</taxon>
        <taxon>Neodiplogasteridae</taxon>
        <taxon>Pristionchus</taxon>
    </lineage>
</organism>
<reference evidence="2" key="1">
    <citation type="submission" date="2022-10" db="EMBL/GenBank/DDBJ databases">
        <title>Genome assembly of Pristionchus species.</title>
        <authorList>
            <person name="Yoshida K."/>
            <person name="Sommer R.J."/>
        </authorList>
    </citation>
    <scope>NUCLEOTIDE SEQUENCE [LARGE SCALE GENOMIC DNA]</scope>
    <source>
        <strain evidence="2">RS5460</strain>
    </source>
</reference>
<feature type="non-terminal residue" evidence="1">
    <location>
        <position position="108"/>
    </location>
</feature>
<proteinExistence type="predicted"/>
<comment type="caution">
    <text evidence="1">The sequence shown here is derived from an EMBL/GenBank/DDBJ whole genome shotgun (WGS) entry which is preliminary data.</text>
</comment>
<dbReference type="Proteomes" id="UP001328107">
    <property type="component" value="Unassembled WGS sequence"/>
</dbReference>
<name>A0AAN5CG02_9BILA</name>
<keyword evidence="2" id="KW-1185">Reference proteome</keyword>
<evidence type="ECO:0000313" key="1">
    <source>
        <dbReference type="EMBL" id="GMR42647.1"/>
    </source>
</evidence>
<accession>A0AAN5CG02</accession>